<feature type="transmembrane region" description="Helical" evidence="1">
    <location>
        <begin position="7"/>
        <end position="27"/>
    </location>
</feature>
<protein>
    <submittedName>
        <fullName evidence="2">DUF6358 family protein</fullName>
    </submittedName>
</protein>
<evidence type="ECO:0000313" key="2">
    <source>
        <dbReference type="EMBL" id="WCT12661.1"/>
    </source>
</evidence>
<feature type="transmembrane region" description="Helical" evidence="1">
    <location>
        <begin position="33"/>
        <end position="52"/>
    </location>
</feature>
<sequence>MGKKMLLNTVYTVGIVVCIAILIWGVQNNRYEFVMAAALLAAVFVVLKIKLLKEVRGIINSKK</sequence>
<organism evidence="2 3">
    <name type="scientific">Mucilaginibacter jinjuensis</name>
    <dbReference type="NCBI Taxonomy" id="1176721"/>
    <lineage>
        <taxon>Bacteria</taxon>
        <taxon>Pseudomonadati</taxon>
        <taxon>Bacteroidota</taxon>
        <taxon>Sphingobacteriia</taxon>
        <taxon>Sphingobacteriales</taxon>
        <taxon>Sphingobacteriaceae</taxon>
        <taxon>Mucilaginibacter</taxon>
    </lineage>
</organism>
<accession>A0ABY7T8C3</accession>
<dbReference type="Pfam" id="PF19885">
    <property type="entry name" value="DUF6358"/>
    <property type="match status" value="1"/>
</dbReference>
<keyword evidence="3" id="KW-1185">Reference proteome</keyword>
<gene>
    <name evidence="2" type="ORF">PQO05_01790</name>
</gene>
<name>A0ABY7T8C3_9SPHI</name>
<dbReference type="InterPro" id="IPR045938">
    <property type="entry name" value="DUF6358"/>
</dbReference>
<dbReference type="Proteomes" id="UP001216139">
    <property type="component" value="Chromosome"/>
</dbReference>
<dbReference type="RefSeq" id="WP_273630925.1">
    <property type="nucleotide sequence ID" value="NZ_CP117167.1"/>
</dbReference>
<keyword evidence="1" id="KW-1133">Transmembrane helix</keyword>
<dbReference type="EMBL" id="CP117167">
    <property type="protein sequence ID" value="WCT12661.1"/>
    <property type="molecule type" value="Genomic_DNA"/>
</dbReference>
<proteinExistence type="predicted"/>
<keyword evidence="1" id="KW-0472">Membrane</keyword>
<keyword evidence="1" id="KW-0812">Transmembrane</keyword>
<evidence type="ECO:0000256" key="1">
    <source>
        <dbReference type="SAM" id="Phobius"/>
    </source>
</evidence>
<evidence type="ECO:0000313" key="3">
    <source>
        <dbReference type="Proteomes" id="UP001216139"/>
    </source>
</evidence>
<reference evidence="2 3" key="1">
    <citation type="submission" date="2023-02" db="EMBL/GenBank/DDBJ databases">
        <title>Genome sequence of Mucilaginibacter jinjuensis strain KACC 16571.</title>
        <authorList>
            <person name="Kim S."/>
            <person name="Heo J."/>
            <person name="Kwon S.-W."/>
        </authorList>
    </citation>
    <scope>NUCLEOTIDE SEQUENCE [LARGE SCALE GENOMIC DNA]</scope>
    <source>
        <strain evidence="2 3">KACC 16571</strain>
    </source>
</reference>